<dbReference type="Proteomes" id="UP000001916">
    <property type="component" value="Chromosome"/>
</dbReference>
<dbReference type="EMBL" id="CP002042">
    <property type="protein sequence ID" value="ADH62500.1"/>
    <property type="molecule type" value="Genomic_DNA"/>
</dbReference>
<reference evidence="10 11" key="1">
    <citation type="journal article" date="2010" name="Stand. Genomic Sci.">
        <title>Complete genome sequence of Meiothermus silvanus type strain (VI-R2).</title>
        <authorList>
            <person name="Sikorski J."/>
            <person name="Tindall B.J."/>
            <person name="Lowry S."/>
            <person name="Lucas S."/>
            <person name="Nolan M."/>
            <person name="Copeland A."/>
            <person name="Glavina Del Rio T."/>
            <person name="Tice H."/>
            <person name="Cheng J.F."/>
            <person name="Han C."/>
            <person name="Pitluck S."/>
            <person name="Liolios K."/>
            <person name="Ivanova N."/>
            <person name="Mavromatis K."/>
            <person name="Mikhailova N."/>
            <person name="Pati A."/>
            <person name="Goodwin L."/>
            <person name="Chen A."/>
            <person name="Palaniappan K."/>
            <person name="Land M."/>
            <person name="Hauser L."/>
            <person name="Chang Y.J."/>
            <person name="Jeffries C.D."/>
            <person name="Rohde M."/>
            <person name="Goker M."/>
            <person name="Woyke T."/>
            <person name="Bristow J."/>
            <person name="Eisen J.A."/>
            <person name="Markowitz V."/>
            <person name="Hugenholtz P."/>
            <person name="Kyrpides N.C."/>
            <person name="Klenk H.P."/>
            <person name="Lapidus A."/>
        </authorList>
    </citation>
    <scope>NUCLEOTIDE SEQUENCE [LARGE SCALE GENOMIC DNA]</scope>
    <source>
        <strain evidence="11">ATCC 700542 / DSM 9946 / VI-R2</strain>
    </source>
</reference>
<keyword evidence="4" id="KW-0949">S-adenosyl-L-methionine</keyword>
<evidence type="ECO:0000256" key="4">
    <source>
        <dbReference type="ARBA" id="ARBA00022691"/>
    </source>
</evidence>
<comment type="similarity">
    <text evidence="1">Belongs to the N(4)/N(6)-methyltransferase family. N(4) subfamily.</text>
</comment>
<evidence type="ECO:0000256" key="3">
    <source>
        <dbReference type="ARBA" id="ARBA00022679"/>
    </source>
</evidence>
<dbReference type="REBASE" id="26266">
    <property type="entry name" value="M.Msi9946ORF571P"/>
</dbReference>
<evidence type="ECO:0000259" key="9">
    <source>
        <dbReference type="Pfam" id="PF01555"/>
    </source>
</evidence>
<dbReference type="EC" id="2.1.1.-" evidence="8"/>
<proteinExistence type="inferred from homology"/>
<dbReference type="InterPro" id="IPR017985">
    <property type="entry name" value="MeTrfase_CN4_CS"/>
</dbReference>
<evidence type="ECO:0000256" key="1">
    <source>
        <dbReference type="ARBA" id="ARBA00010203"/>
    </source>
</evidence>
<dbReference type="SUPFAM" id="SSF53335">
    <property type="entry name" value="S-adenosyl-L-methionine-dependent methyltransferases"/>
    <property type="match status" value="2"/>
</dbReference>
<keyword evidence="2 10" id="KW-0489">Methyltransferase</keyword>
<dbReference type="GO" id="GO:0003677">
    <property type="term" value="F:DNA binding"/>
    <property type="evidence" value="ECO:0007669"/>
    <property type="project" value="UniProtKB-KW"/>
</dbReference>
<accession>D7BAH8</accession>
<evidence type="ECO:0000256" key="8">
    <source>
        <dbReference type="RuleBase" id="RU362026"/>
    </source>
</evidence>
<evidence type="ECO:0000256" key="6">
    <source>
        <dbReference type="ARBA" id="ARBA00023125"/>
    </source>
</evidence>
<evidence type="ECO:0000256" key="2">
    <source>
        <dbReference type="ARBA" id="ARBA00022603"/>
    </source>
</evidence>
<dbReference type="PROSITE" id="PS00093">
    <property type="entry name" value="N4_MTASE"/>
    <property type="match status" value="1"/>
</dbReference>
<evidence type="ECO:0000256" key="5">
    <source>
        <dbReference type="ARBA" id="ARBA00022747"/>
    </source>
</evidence>
<dbReference type="GO" id="GO:0015667">
    <property type="term" value="F:site-specific DNA-methyltransferase (cytosine-N4-specific) activity"/>
    <property type="evidence" value="ECO:0007669"/>
    <property type="project" value="UniProtKB-EC"/>
</dbReference>
<feature type="domain" description="DNA methylase N-4/N-6" evidence="9">
    <location>
        <begin position="38"/>
        <end position="202"/>
    </location>
</feature>
<dbReference type="GO" id="GO:0009307">
    <property type="term" value="P:DNA restriction-modification system"/>
    <property type="evidence" value="ECO:0007669"/>
    <property type="project" value="UniProtKB-KW"/>
</dbReference>
<dbReference type="KEGG" id="msv:Mesil_0571"/>
<protein>
    <recommendedName>
        <fullName evidence="8">Methyltransferase</fullName>
        <ecNumber evidence="8">2.1.1.-</ecNumber>
    </recommendedName>
</protein>
<dbReference type="InterPro" id="IPR001091">
    <property type="entry name" value="RM_Methyltransferase"/>
</dbReference>
<dbReference type="OrthoDB" id="9800801at2"/>
<dbReference type="Gene3D" id="3.40.50.150">
    <property type="entry name" value="Vaccinia Virus protein VP39"/>
    <property type="match status" value="2"/>
</dbReference>
<dbReference type="InterPro" id="IPR002941">
    <property type="entry name" value="DNA_methylase_N4/N6"/>
</dbReference>
<dbReference type="RefSeq" id="WP_013157093.1">
    <property type="nucleotide sequence ID" value="NC_014212.1"/>
</dbReference>
<name>D7BAH8_ALLS1</name>
<keyword evidence="3" id="KW-0808">Transferase</keyword>
<dbReference type="HOGENOM" id="CLU_024927_2_0_0"/>
<dbReference type="GO" id="GO:0032259">
    <property type="term" value="P:methylation"/>
    <property type="evidence" value="ECO:0007669"/>
    <property type="project" value="UniProtKB-KW"/>
</dbReference>
<evidence type="ECO:0000313" key="10">
    <source>
        <dbReference type="EMBL" id="ADH62500.1"/>
    </source>
</evidence>
<sequence length="361" mass="40407">MGAGLRKTTPTLNPLRQSETTFLLGDARDLSALEENSIDLIITSPPYWKKIDYLHPKQIGQEATPKGYIRSLMACLKQWERVLKPHGSAFVNIADTYVNRDLAGIPERFMLAAQDHGWLIQHRIVWVKPYGIPESKPYRLANRYEFIYHLSRKREIYTNLYGYAAKFGNGFNPGNVWKLRAERSKDPHLAPFPDELVERVLTFAAPERVCPQCGKPHLPIVERTARLNPDRPQAIRAMQLFEESNLTTEHLAAIRAVGLGDAGKARKIQGDEKNAREVLRLANEAKAVLGGYFREFTFPMKAQTGWETCGCPAEPIPATILDPFAGSGTTLKVARKLGFRAIGLDLVDYSAPAHESVGSTT</sequence>
<evidence type="ECO:0000313" key="11">
    <source>
        <dbReference type="Proteomes" id="UP000001916"/>
    </source>
</evidence>
<gene>
    <name evidence="10" type="ordered locus">Mesil_0571</name>
</gene>
<comment type="catalytic activity">
    <reaction evidence="7">
        <text>a 2'-deoxycytidine in DNA + S-adenosyl-L-methionine = an N(4)-methyl-2'-deoxycytidine in DNA + S-adenosyl-L-homocysteine + H(+)</text>
        <dbReference type="Rhea" id="RHEA:16857"/>
        <dbReference type="Rhea" id="RHEA-COMP:11369"/>
        <dbReference type="Rhea" id="RHEA-COMP:13674"/>
        <dbReference type="ChEBI" id="CHEBI:15378"/>
        <dbReference type="ChEBI" id="CHEBI:57856"/>
        <dbReference type="ChEBI" id="CHEBI:59789"/>
        <dbReference type="ChEBI" id="CHEBI:85452"/>
        <dbReference type="ChEBI" id="CHEBI:137933"/>
        <dbReference type="EC" id="2.1.1.113"/>
    </reaction>
</comment>
<evidence type="ECO:0000256" key="7">
    <source>
        <dbReference type="ARBA" id="ARBA00049120"/>
    </source>
</evidence>
<dbReference type="AlphaFoldDB" id="D7BAH8"/>
<dbReference type="InterPro" id="IPR029063">
    <property type="entry name" value="SAM-dependent_MTases_sf"/>
</dbReference>
<organism evidence="10 11">
    <name type="scientific">Allomeiothermus silvanus (strain ATCC 700542 / DSM 9946 / NBRC 106475 / NCIMB 13440 / VI-R2)</name>
    <name type="common">Thermus silvanus</name>
    <dbReference type="NCBI Taxonomy" id="526227"/>
    <lineage>
        <taxon>Bacteria</taxon>
        <taxon>Thermotogati</taxon>
        <taxon>Deinococcota</taxon>
        <taxon>Deinococci</taxon>
        <taxon>Thermales</taxon>
        <taxon>Thermaceae</taxon>
        <taxon>Allomeiothermus</taxon>
    </lineage>
</organism>
<dbReference type="STRING" id="526227.Mesil_0571"/>
<dbReference type="PRINTS" id="PR00508">
    <property type="entry name" value="S21N4MTFRASE"/>
</dbReference>
<keyword evidence="6" id="KW-0238">DNA-binding</keyword>
<keyword evidence="11" id="KW-1185">Reference proteome</keyword>
<keyword evidence="5" id="KW-0680">Restriction system</keyword>
<dbReference type="Pfam" id="PF01555">
    <property type="entry name" value="N6_N4_Mtase"/>
    <property type="match status" value="2"/>
</dbReference>
<dbReference type="GO" id="GO:0008170">
    <property type="term" value="F:N-methyltransferase activity"/>
    <property type="evidence" value="ECO:0007669"/>
    <property type="project" value="InterPro"/>
</dbReference>
<dbReference type="eggNOG" id="COG0863">
    <property type="taxonomic scope" value="Bacteria"/>
</dbReference>
<feature type="domain" description="DNA methylase N-4/N-6" evidence="9">
    <location>
        <begin position="319"/>
        <end position="346"/>
    </location>
</feature>